<proteinExistence type="predicted"/>
<organism evidence="1 2">
    <name type="scientific">Nostoc sphaeroides CCNUC1</name>
    <dbReference type="NCBI Taxonomy" id="2653204"/>
    <lineage>
        <taxon>Bacteria</taxon>
        <taxon>Bacillati</taxon>
        <taxon>Cyanobacteriota</taxon>
        <taxon>Cyanophyceae</taxon>
        <taxon>Nostocales</taxon>
        <taxon>Nostocaceae</taxon>
        <taxon>Nostoc</taxon>
    </lineage>
</organism>
<gene>
    <name evidence="1" type="ORF">GXM_05043</name>
</gene>
<dbReference type="Proteomes" id="UP000326678">
    <property type="component" value="Chromosome Gxm1"/>
</dbReference>
<reference evidence="1 2" key="1">
    <citation type="submission" date="2019-10" db="EMBL/GenBank/DDBJ databases">
        <title>Genomic and transcriptomic insights into the perfect genentic adaptation of a filamentous nitrogen-fixing cyanobacterium to rice fields.</title>
        <authorList>
            <person name="Chen Z."/>
        </authorList>
    </citation>
    <scope>NUCLEOTIDE SEQUENCE [LARGE SCALE GENOMIC DNA]</scope>
    <source>
        <strain evidence="1">CCNUC1</strain>
    </source>
</reference>
<dbReference type="RefSeq" id="WP_267313626.1">
    <property type="nucleotide sequence ID" value="NZ_CP045226.1"/>
</dbReference>
<dbReference type="KEGG" id="nsh:GXM_05043"/>
<sequence>MSPIVQQAIATVYRSNFFQLQHEIGSLRICYSGSRLREVHP</sequence>
<evidence type="ECO:0000313" key="2">
    <source>
        <dbReference type="Proteomes" id="UP000326678"/>
    </source>
</evidence>
<evidence type="ECO:0000313" key="1">
    <source>
        <dbReference type="EMBL" id="QFS47551.1"/>
    </source>
</evidence>
<protein>
    <submittedName>
        <fullName evidence="1">Uncharacterized protein</fullName>
    </submittedName>
</protein>
<keyword evidence="2" id="KW-1185">Reference proteome</keyword>
<dbReference type="AlphaFoldDB" id="A0A5P8W4W8"/>
<dbReference type="EMBL" id="CP045226">
    <property type="protein sequence ID" value="QFS47551.1"/>
    <property type="molecule type" value="Genomic_DNA"/>
</dbReference>
<accession>A0A5P8W4W8</accession>
<name>A0A5P8W4W8_9NOSO</name>